<dbReference type="EMBL" id="JBHRTP010000013">
    <property type="protein sequence ID" value="MFC3107428.1"/>
    <property type="molecule type" value="Genomic_DNA"/>
</dbReference>
<accession>A0ABV7EZU3</accession>
<sequence>MNKPATEIHYAQMAIDANQPQIDASYELLKSGHDYNGLTLDLYGEHDEDGYEVYVVSLAGSTIDLFELIDAKILQHFSDWCNDHLPSAAELKDQSRQEARIDRAEWNRELQS</sequence>
<dbReference type="RefSeq" id="WP_390323020.1">
    <property type="nucleotide sequence ID" value="NZ_JBHRTP010000013.1"/>
</dbReference>
<evidence type="ECO:0000313" key="1">
    <source>
        <dbReference type="EMBL" id="MFC3107428.1"/>
    </source>
</evidence>
<name>A0ABV7EZU3_9BURK</name>
<evidence type="ECO:0000313" key="2">
    <source>
        <dbReference type="Proteomes" id="UP001595530"/>
    </source>
</evidence>
<gene>
    <name evidence="1" type="ORF">ACFOFO_05560</name>
</gene>
<protein>
    <submittedName>
        <fullName evidence="1">Uncharacterized protein</fullName>
    </submittedName>
</protein>
<keyword evidence="2" id="KW-1185">Reference proteome</keyword>
<reference evidence="2" key="1">
    <citation type="journal article" date="2019" name="Int. J. Syst. Evol. Microbiol.">
        <title>The Global Catalogue of Microorganisms (GCM) 10K type strain sequencing project: providing services to taxonomists for standard genome sequencing and annotation.</title>
        <authorList>
            <consortium name="The Broad Institute Genomics Platform"/>
            <consortium name="The Broad Institute Genome Sequencing Center for Infectious Disease"/>
            <person name="Wu L."/>
            <person name="Ma J."/>
        </authorList>
    </citation>
    <scope>NUCLEOTIDE SEQUENCE [LARGE SCALE GENOMIC DNA]</scope>
    <source>
        <strain evidence="2">KCTC 42986</strain>
    </source>
</reference>
<comment type="caution">
    <text evidence="1">The sequence shown here is derived from an EMBL/GenBank/DDBJ whole genome shotgun (WGS) entry which is preliminary data.</text>
</comment>
<dbReference type="Proteomes" id="UP001595530">
    <property type="component" value="Unassembled WGS sequence"/>
</dbReference>
<organism evidence="1 2">
    <name type="scientific">Undibacterium arcticum</name>
    <dbReference type="NCBI Taxonomy" id="1762892"/>
    <lineage>
        <taxon>Bacteria</taxon>
        <taxon>Pseudomonadati</taxon>
        <taxon>Pseudomonadota</taxon>
        <taxon>Betaproteobacteria</taxon>
        <taxon>Burkholderiales</taxon>
        <taxon>Oxalobacteraceae</taxon>
        <taxon>Undibacterium</taxon>
    </lineage>
</organism>
<proteinExistence type="predicted"/>